<dbReference type="Proteomes" id="UP000237105">
    <property type="component" value="Unassembled WGS sequence"/>
</dbReference>
<protein>
    <submittedName>
        <fullName evidence="1">Uncharacterized protein</fullName>
    </submittedName>
</protein>
<reference evidence="2" key="1">
    <citation type="submission" date="2016-06" db="EMBL/GenBank/DDBJ databases">
        <title>Parallel loss of symbiosis genes in relatives of nitrogen-fixing non-legume Parasponia.</title>
        <authorList>
            <person name="Van Velzen R."/>
            <person name="Holmer R."/>
            <person name="Bu F."/>
            <person name="Rutten L."/>
            <person name="Van Zeijl A."/>
            <person name="Liu W."/>
            <person name="Santuari L."/>
            <person name="Cao Q."/>
            <person name="Sharma T."/>
            <person name="Shen D."/>
            <person name="Roswanjaya Y."/>
            <person name="Wardhani T."/>
            <person name="Kalhor M.S."/>
            <person name="Jansen J."/>
            <person name="Van den Hoogen J."/>
            <person name="Gungor B."/>
            <person name="Hartog M."/>
            <person name="Hontelez J."/>
            <person name="Verver J."/>
            <person name="Yang W.-C."/>
            <person name="Schijlen E."/>
            <person name="Repin R."/>
            <person name="Schilthuizen M."/>
            <person name="Schranz E."/>
            <person name="Heidstra R."/>
            <person name="Miyata K."/>
            <person name="Fedorova E."/>
            <person name="Kohlen W."/>
            <person name="Bisseling T."/>
            <person name="Smit S."/>
            <person name="Geurts R."/>
        </authorList>
    </citation>
    <scope>NUCLEOTIDE SEQUENCE [LARGE SCALE GENOMIC DNA]</scope>
    <source>
        <strain evidence="2">cv. WU1-14</strain>
    </source>
</reference>
<dbReference type="AlphaFoldDB" id="A0A2P5C3B8"/>
<proteinExistence type="predicted"/>
<dbReference type="EMBL" id="JXTB01000182">
    <property type="protein sequence ID" value="PON55547.1"/>
    <property type="molecule type" value="Genomic_DNA"/>
</dbReference>
<name>A0A2P5C3B8_PARAD</name>
<evidence type="ECO:0000313" key="1">
    <source>
        <dbReference type="EMBL" id="PON55547.1"/>
    </source>
</evidence>
<accession>A0A2P5C3B8</accession>
<evidence type="ECO:0000313" key="2">
    <source>
        <dbReference type="Proteomes" id="UP000237105"/>
    </source>
</evidence>
<sequence>MLNLAHAIQSTWKCHDTGFTVRRCSKVGRNIQGQVLRCLAISTAVLVQILKGLLVGTVMLYTVHCDAHVSSSKHQQ</sequence>
<keyword evidence="2" id="KW-1185">Reference proteome</keyword>
<comment type="caution">
    <text evidence="1">The sequence shown here is derived from an EMBL/GenBank/DDBJ whole genome shotgun (WGS) entry which is preliminary data.</text>
</comment>
<organism evidence="1 2">
    <name type="scientific">Parasponia andersonii</name>
    <name type="common">Sponia andersonii</name>
    <dbReference type="NCBI Taxonomy" id="3476"/>
    <lineage>
        <taxon>Eukaryota</taxon>
        <taxon>Viridiplantae</taxon>
        <taxon>Streptophyta</taxon>
        <taxon>Embryophyta</taxon>
        <taxon>Tracheophyta</taxon>
        <taxon>Spermatophyta</taxon>
        <taxon>Magnoliopsida</taxon>
        <taxon>eudicotyledons</taxon>
        <taxon>Gunneridae</taxon>
        <taxon>Pentapetalae</taxon>
        <taxon>rosids</taxon>
        <taxon>fabids</taxon>
        <taxon>Rosales</taxon>
        <taxon>Cannabaceae</taxon>
        <taxon>Parasponia</taxon>
    </lineage>
</organism>
<gene>
    <name evidence="1" type="ORF">PanWU01x14_187270</name>
</gene>